<dbReference type="InterPro" id="IPR038390">
    <property type="entry name" value="Metal_Tscrpt_repr_sf"/>
</dbReference>
<reference evidence="2 3" key="1">
    <citation type="journal article" date="2015" name="Genome Announc.">
        <title>Complete Genome Sequence of Cupriavidus basilensis 4G11, Isolated from the Oak Ridge Field Research Center Site.</title>
        <authorList>
            <person name="Ray J."/>
            <person name="Waters R.J."/>
            <person name="Skerker J.M."/>
            <person name="Kuehl J.V."/>
            <person name="Price M.N."/>
            <person name="Huang J."/>
            <person name="Chakraborty R."/>
            <person name="Arkin A.P."/>
            <person name="Deutschbauer A."/>
        </authorList>
    </citation>
    <scope>NUCLEOTIDE SEQUENCE [LARGE SCALE GENOMIC DNA]</scope>
    <source>
        <strain evidence="2">4G11</strain>
    </source>
</reference>
<organism evidence="2 3">
    <name type="scientific">Cupriavidus basilensis</name>
    <dbReference type="NCBI Taxonomy" id="68895"/>
    <lineage>
        <taxon>Bacteria</taxon>
        <taxon>Pseudomonadati</taxon>
        <taxon>Pseudomonadota</taxon>
        <taxon>Betaproteobacteria</taxon>
        <taxon>Burkholderiales</taxon>
        <taxon>Burkholderiaceae</taxon>
        <taxon>Cupriavidus</taxon>
    </lineage>
</organism>
<dbReference type="STRING" id="68895.RR42_s0177"/>
<gene>
    <name evidence="2" type="ORF">RR42_s0177</name>
</gene>
<dbReference type="AlphaFoldDB" id="A0A0C4YGF1"/>
<dbReference type="Pfam" id="PF02583">
    <property type="entry name" value="Trns_repr_metal"/>
    <property type="match status" value="1"/>
</dbReference>
<sequence length="92" mass="10480">MSHTIREKQKLLNRVRRIRGQIDAIERALEQEHGCVDVLQQITSCRGAMNGLLAVVLEDHIRTHLVEAEPAHGESEGDAREQLIEVVHSYFK</sequence>
<dbReference type="Gene3D" id="1.20.58.1000">
    <property type="entry name" value="Metal-sensitive repressor, helix protomer"/>
    <property type="match status" value="1"/>
</dbReference>
<keyword evidence="3" id="KW-1185">Reference proteome</keyword>
<dbReference type="GO" id="GO:0045892">
    <property type="term" value="P:negative regulation of DNA-templated transcription"/>
    <property type="evidence" value="ECO:0007669"/>
    <property type="project" value="UniProtKB-ARBA"/>
</dbReference>
<dbReference type="EMBL" id="CP010537">
    <property type="protein sequence ID" value="AJG21775.1"/>
    <property type="molecule type" value="Genomic_DNA"/>
</dbReference>
<evidence type="ECO:0000313" key="2">
    <source>
        <dbReference type="EMBL" id="AJG21775.1"/>
    </source>
</evidence>
<dbReference type="CDD" id="cd10153">
    <property type="entry name" value="RcnR-FrmR-like_DUF156"/>
    <property type="match status" value="1"/>
</dbReference>
<dbReference type="InterPro" id="IPR003735">
    <property type="entry name" value="Metal_Tscrpt_repr"/>
</dbReference>
<protein>
    <submittedName>
        <fullName evidence="2">Putative alpha helix chain yaiN</fullName>
    </submittedName>
</protein>
<comment type="similarity">
    <text evidence="1">Belongs to the FrmR/RcnR family.</text>
</comment>
<dbReference type="KEGG" id="cbw:RR42_s0177"/>
<accession>A0A0C4YGF1</accession>
<dbReference type="GO" id="GO:0003677">
    <property type="term" value="F:DNA binding"/>
    <property type="evidence" value="ECO:0007669"/>
    <property type="project" value="InterPro"/>
</dbReference>
<dbReference type="OrthoDB" id="9806052at2"/>
<dbReference type="PANTHER" id="PTHR33677">
    <property type="entry name" value="TRANSCRIPTIONAL REPRESSOR FRMR-RELATED"/>
    <property type="match status" value="1"/>
</dbReference>
<dbReference type="GO" id="GO:0046872">
    <property type="term" value="F:metal ion binding"/>
    <property type="evidence" value="ECO:0007669"/>
    <property type="project" value="InterPro"/>
</dbReference>
<dbReference type="Proteomes" id="UP000031843">
    <property type="component" value="Chromosome secondary"/>
</dbReference>
<name>A0A0C4YGF1_9BURK</name>
<dbReference type="PANTHER" id="PTHR33677:SF5">
    <property type="entry name" value="TRANSCRIPTIONAL REPRESSOR FRMR"/>
    <property type="match status" value="1"/>
</dbReference>
<evidence type="ECO:0000256" key="1">
    <source>
        <dbReference type="ARBA" id="ARBA00005260"/>
    </source>
</evidence>
<evidence type="ECO:0000313" key="3">
    <source>
        <dbReference type="Proteomes" id="UP000031843"/>
    </source>
</evidence>
<proteinExistence type="inferred from homology"/>
<dbReference type="RefSeq" id="WP_043352904.1">
    <property type="nucleotide sequence ID" value="NZ_CP010537.1"/>
</dbReference>